<keyword evidence="4" id="KW-0804">Transcription</keyword>
<evidence type="ECO:0000313" key="10">
    <source>
        <dbReference type="Proteomes" id="UP001150569"/>
    </source>
</evidence>
<feature type="compositionally biased region" description="Acidic residues" evidence="7">
    <location>
        <begin position="254"/>
        <end position="265"/>
    </location>
</feature>
<feature type="coiled-coil region" evidence="6">
    <location>
        <begin position="397"/>
        <end position="424"/>
    </location>
</feature>
<feature type="compositionally biased region" description="Acidic residues" evidence="7">
    <location>
        <begin position="303"/>
        <end position="355"/>
    </location>
</feature>
<dbReference type="InterPro" id="IPR037817">
    <property type="entry name" value="TAF7"/>
</dbReference>
<comment type="subcellular location">
    <subcellularLocation>
        <location evidence="1">Nucleus</location>
    </subcellularLocation>
</comment>
<name>A0A9W7ZR58_9FUNG</name>
<dbReference type="CDD" id="cd08047">
    <property type="entry name" value="TAF7"/>
    <property type="match status" value="1"/>
</dbReference>
<dbReference type="PANTHER" id="PTHR12228">
    <property type="entry name" value="TRANSCRIPTION INITIATION FACTOR TFIID 55 KD SUBUNIT-RELATED"/>
    <property type="match status" value="1"/>
</dbReference>
<evidence type="ECO:0000256" key="4">
    <source>
        <dbReference type="ARBA" id="ARBA00023163"/>
    </source>
</evidence>
<gene>
    <name evidence="9" type="ORF">IWQ60_010137</name>
</gene>
<accession>A0A9W7ZR58</accession>
<organism evidence="9 10">
    <name type="scientific">Tieghemiomyces parasiticus</name>
    <dbReference type="NCBI Taxonomy" id="78921"/>
    <lineage>
        <taxon>Eukaryota</taxon>
        <taxon>Fungi</taxon>
        <taxon>Fungi incertae sedis</taxon>
        <taxon>Zoopagomycota</taxon>
        <taxon>Kickxellomycotina</taxon>
        <taxon>Dimargaritomycetes</taxon>
        <taxon>Dimargaritales</taxon>
        <taxon>Dimargaritaceae</taxon>
        <taxon>Tieghemiomyces</taxon>
    </lineage>
</organism>
<dbReference type="SMART" id="SM01370">
    <property type="entry name" value="TAFII55_N"/>
    <property type="match status" value="1"/>
</dbReference>
<dbReference type="GO" id="GO:0005669">
    <property type="term" value="C:transcription factor TFIID complex"/>
    <property type="evidence" value="ECO:0007669"/>
    <property type="project" value="InterPro"/>
</dbReference>
<dbReference type="GO" id="GO:0051123">
    <property type="term" value="P:RNA polymerase II preinitiation complex assembly"/>
    <property type="evidence" value="ECO:0007669"/>
    <property type="project" value="TreeGrafter"/>
</dbReference>
<sequence>MRGARSRLASARLAALAEEEGGDDFETEVATEQHIILRMANPAAAEQLRTKIRAKDLDGVQLRFSDERHASFALDADHRYDALLADLPTIIEAQKTFDNRQMFKIADISQILVVGSASEIASSTGLDPHDPTRSLDGITPPLRNCRRRRFRKREVRGVEDRVEKELERLLQLDAEADTVQFDLRDIGEADGGSGDEMVFVDTPAPADSVRDYDVSEADPVRRPGDTSRGRPGLPGSMGAATGGVGSSGAHHGNEDEDDDYDDDLAAELSRQLAEMDDEDTEDHLESGRVATAHPGRVGRSAGGEDDDEEEGDEEGEEGDEDGEEDEEDEDEEEEEDEDDDQDESDDDDDDSDDSGAENGRHGTGLEKKLLADEIKELQTTIGRKVAELDTAPNLIIKKRFEDIIQRLRSELEMKTAQLAELNGTVEIEA</sequence>
<dbReference type="PANTHER" id="PTHR12228:SF0">
    <property type="entry name" value="TATA-BOX BINDING PROTEIN ASSOCIATED FACTOR 7"/>
    <property type="match status" value="1"/>
</dbReference>
<evidence type="ECO:0000256" key="5">
    <source>
        <dbReference type="ARBA" id="ARBA00023242"/>
    </source>
</evidence>
<keyword evidence="5" id="KW-0539">Nucleus</keyword>
<evidence type="ECO:0000259" key="8">
    <source>
        <dbReference type="SMART" id="SM01370"/>
    </source>
</evidence>
<keyword evidence="6" id="KW-0175">Coiled coil</keyword>
<comment type="caution">
    <text evidence="9">The sequence shown here is derived from an EMBL/GenBank/DDBJ whole genome shotgun (WGS) entry which is preliminary data.</text>
</comment>
<dbReference type="AlphaFoldDB" id="A0A9W7ZR58"/>
<dbReference type="GO" id="GO:0016251">
    <property type="term" value="F:RNA polymerase II general transcription initiation factor activity"/>
    <property type="evidence" value="ECO:0007669"/>
    <property type="project" value="TreeGrafter"/>
</dbReference>
<evidence type="ECO:0000256" key="3">
    <source>
        <dbReference type="ARBA" id="ARBA00023015"/>
    </source>
</evidence>
<dbReference type="EMBL" id="JANBPT010000932">
    <property type="protein sequence ID" value="KAJ1911431.1"/>
    <property type="molecule type" value="Genomic_DNA"/>
</dbReference>
<comment type="similarity">
    <text evidence="2">Belongs to the TAF7 family.</text>
</comment>
<keyword evidence="3" id="KW-0805">Transcription regulation</keyword>
<feature type="compositionally biased region" description="Basic and acidic residues" evidence="7">
    <location>
        <begin position="208"/>
        <end position="228"/>
    </location>
</feature>
<dbReference type="OrthoDB" id="153872at2759"/>
<dbReference type="Proteomes" id="UP001150569">
    <property type="component" value="Unassembled WGS sequence"/>
</dbReference>
<evidence type="ECO:0000256" key="7">
    <source>
        <dbReference type="SAM" id="MobiDB-lite"/>
    </source>
</evidence>
<proteinExistence type="inferred from homology"/>
<evidence type="ECO:0000256" key="1">
    <source>
        <dbReference type="ARBA" id="ARBA00004123"/>
    </source>
</evidence>
<evidence type="ECO:0000256" key="6">
    <source>
        <dbReference type="SAM" id="Coils"/>
    </source>
</evidence>
<evidence type="ECO:0000256" key="2">
    <source>
        <dbReference type="ARBA" id="ARBA00009368"/>
    </source>
</evidence>
<dbReference type="InterPro" id="IPR006751">
    <property type="entry name" value="TAFII55_prot_cons_reg"/>
</dbReference>
<feature type="region of interest" description="Disordered" evidence="7">
    <location>
        <begin position="185"/>
        <end position="367"/>
    </location>
</feature>
<dbReference type="Pfam" id="PF04658">
    <property type="entry name" value="TAFII55_N"/>
    <property type="match status" value="1"/>
</dbReference>
<feature type="domain" description="TAFII55 protein conserved region" evidence="8">
    <location>
        <begin position="31"/>
        <end position="178"/>
    </location>
</feature>
<protein>
    <recommendedName>
        <fullName evidence="8">TAFII55 protein conserved region domain-containing protein</fullName>
    </recommendedName>
</protein>
<reference evidence="9" key="1">
    <citation type="submission" date="2022-07" db="EMBL/GenBank/DDBJ databases">
        <title>Phylogenomic reconstructions and comparative analyses of Kickxellomycotina fungi.</title>
        <authorList>
            <person name="Reynolds N.K."/>
            <person name="Stajich J.E."/>
            <person name="Barry K."/>
            <person name="Grigoriev I.V."/>
            <person name="Crous P."/>
            <person name="Smith M.E."/>
        </authorList>
    </citation>
    <scope>NUCLEOTIDE SEQUENCE</scope>
    <source>
        <strain evidence="9">RSA 861</strain>
    </source>
</reference>
<evidence type="ECO:0000313" key="9">
    <source>
        <dbReference type="EMBL" id="KAJ1911431.1"/>
    </source>
</evidence>
<keyword evidence="10" id="KW-1185">Reference proteome</keyword>
<feature type="compositionally biased region" description="Basic and acidic residues" evidence="7">
    <location>
        <begin position="358"/>
        <end position="367"/>
    </location>
</feature>